<protein>
    <submittedName>
        <fullName evidence="2">Uncharacterized protein</fullName>
    </submittedName>
</protein>
<keyword evidence="3" id="KW-1185">Reference proteome</keyword>
<evidence type="ECO:0000313" key="3">
    <source>
        <dbReference type="Proteomes" id="UP000467385"/>
    </source>
</evidence>
<feature type="transmembrane region" description="Helical" evidence="1">
    <location>
        <begin position="39"/>
        <end position="58"/>
    </location>
</feature>
<dbReference type="EMBL" id="AP022613">
    <property type="protein sequence ID" value="BBZ38064.1"/>
    <property type="molecule type" value="Genomic_DNA"/>
</dbReference>
<organism evidence="2 3">
    <name type="scientific">Mycobacterium conspicuum</name>
    <dbReference type="NCBI Taxonomy" id="44010"/>
    <lineage>
        <taxon>Bacteria</taxon>
        <taxon>Bacillati</taxon>
        <taxon>Actinomycetota</taxon>
        <taxon>Actinomycetes</taxon>
        <taxon>Mycobacteriales</taxon>
        <taxon>Mycobacteriaceae</taxon>
        <taxon>Mycobacterium</taxon>
    </lineage>
</organism>
<gene>
    <name evidence="2" type="ORF">MCNS_11270</name>
</gene>
<reference evidence="2 3" key="1">
    <citation type="journal article" date="2019" name="Emerg. Microbes Infect.">
        <title>Comprehensive subspecies identification of 175 nontuberculous mycobacteria species based on 7547 genomic profiles.</title>
        <authorList>
            <person name="Matsumoto Y."/>
            <person name="Kinjo T."/>
            <person name="Motooka D."/>
            <person name="Nabeya D."/>
            <person name="Jung N."/>
            <person name="Uechi K."/>
            <person name="Horii T."/>
            <person name="Iida T."/>
            <person name="Fujita J."/>
            <person name="Nakamura S."/>
        </authorList>
    </citation>
    <scope>NUCLEOTIDE SEQUENCE [LARGE SCALE GENOMIC DNA]</scope>
    <source>
        <strain evidence="2 3">JCM 14738</strain>
    </source>
</reference>
<keyword evidence="1" id="KW-0472">Membrane</keyword>
<name>A0A7I7Y9S5_9MYCO</name>
<proteinExistence type="predicted"/>
<keyword evidence="1" id="KW-0812">Transmembrane</keyword>
<accession>A0A7I7Y9S5</accession>
<evidence type="ECO:0000256" key="1">
    <source>
        <dbReference type="SAM" id="Phobius"/>
    </source>
</evidence>
<feature type="transmembrane region" description="Helical" evidence="1">
    <location>
        <begin position="64"/>
        <end position="81"/>
    </location>
</feature>
<dbReference type="Proteomes" id="UP000467385">
    <property type="component" value="Chromosome"/>
</dbReference>
<sequence>MEKRIGPVGPLVLWHAERMSKEIDPIRARSALAVIRQNPGIALFAVSPLIALVAVIWVFAGAGWGIAVALASLIAGGAFIVRKR</sequence>
<evidence type="ECO:0000313" key="2">
    <source>
        <dbReference type="EMBL" id="BBZ38064.1"/>
    </source>
</evidence>
<dbReference type="AlphaFoldDB" id="A0A7I7Y9S5"/>
<keyword evidence="1" id="KW-1133">Transmembrane helix</keyword>